<dbReference type="Proteomes" id="UP001172155">
    <property type="component" value="Unassembled WGS sequence"/>
</dbReference>
<keyword evidence="3" id="KW-1185">Reference proteome</keyword>
<feature type="compositionally biased region" description="Basic residues" evidence="1">
    <location>
        <begin position="18"/>
        <end position="27"/>
    </location>
</feature>
<dbReference type="Pfam" id="PF11905">
    <property type="entry name" value="DUF3425"/>
    <property type="match status" value="1"/>
</dbReference>
<dbReference type="AlphaFoldDB" id="A0AA40KA62"/>
<evidence type="ECO:0000313" key="3">
    <source>
        <dbReference type="Proteomes" id="UP001172155"/>
    </source>
</evidence>
<protein>
    <recommendedName>
        <fullName evidence="4">BZIP domain-containing protein</fullName>
    </recommendedName>
</protein>
<reference evidence="2" key="1">
    <citation type="submission" date="2023-06" db="EMBL/GenBank/DDBJ databases">
        <title>Genome-scale phylogeny and comparative genomics of the fungal order Sordariales.</title>
        <authorList>
            <consortium name="Lawrence Berkeley National Laboratory"/>
            <person name="Hensen N."/>
            <person name="Bonometti L."/>
            <person name="Westerberg I."/>
            <person name="Brannstrom I.O."/>
            <person name="Guillou S."/>
            <person name="Cros-Aarteil S."/>
            <person name="Calhoun S."/>
            <person name="Haridas S."/>
            <person name="Kuo A."/>
            <person name="Mondo S."/>
            <person name="Pangilinan J."/>
            <person name="Riley R."/>
            <person name="LaButti K."/>
            <person name="Andreopoulos B."/>
            <person name="Lipzen A."/>
            <person name="Chen C."/>
            <person name="Yanf M."/>
            <person name="Daum C."/>
            <person name="Ng V."/>
            <person name="Clum A."/>
            <person name="Steindorff A."/>
            <person name="Ohm R."/>
            <person name="Martin F."/>
            <person name="Silar P."/>
            <person name="Natvig D."/>
            <person name="Lalanne C."/>
            <person name="Gautier V."/>
            <person name="Ament-velasquez S.L."/>
            <person name="Kruys A."/>
            <person name="Hutchinson M.I."/>
            <person name="Powell A.J."/>
            <person name="Barry K."/>
            <person name="Miller A.N."/>
            <person name="Grigoriev I.V."/>
            <person name="Debuchy R."/>
            <person name="Gladieux P."/>
            <person name="Thoren M.H."/>
            <person name="Johannesson H."/>
        </authorList>
    </citation>
    <scope>NUCLEOTIDE SEQUENCE</scope>
    <source>
        <strain evidence="2">SMH3187-1</strain>
    </source>
</reference>
<comment type="caution">
    <text evidence="2">The sequence shown here is derived from an EMBL/GenBank/DDBJ whole genome shotgun (WGS) entry which is preliminary data.</text>
</comment>
<feature type="compositionally biased region" description="Basic residues" evidence="1">
    <location>
        <begin position="53"/>
        <end position="62"/>
    </location>
</feature>
<name>A0AA40KA62_9PEZI</name>
<dbReference type="PANTHER" id="PTHR38116:SF9">
    <property type="entry name" value="BZIP DOMAIN-CONTAINING PROTEIN"/>
    <property type="match status" value="1"/>
</dbReference>
<evidence type="ECO:0000256" key="1">
    <source>
        <dbReference type="SAM" id="MobiDB-lite"/>
    </source>
</evidence>
<feature type="region of interest" description="Disordered" evidence="1">
    <location>
        <begin position="1"/>
        <end position="98"/>
    </location>
</feature>
<dbReference type="PANTHER" id="PTHR38116">
    <property type="entry name" value="CHROMOSOME 7, WHOLE GENOME SHOTGUN SEQUENCE"/>
    <property type="match status" value="1"/>
</dbReference>
<evidence type="ECO:0000313" key="2">
    <source>
        <dbReference type="EMBL" id="KAK0751366.1"/>
    </source>
</evidence>
<evidence type="ECO:0008006" key="4">
    <source>
        <dbReference type="Google" id="ProtNLM"/>
    </source>
</evidence>
<sequence length="385" mass="42488">MPREDTARNTSSADTNRPKTRQRKHKPPPPIDVPDIDQDAAERKRLLNVLAQRRYRKRKRQSRPVTTDDSGREGSVNATIDVELTDNGQPQERQDVSPLEVQVPGSDAVDSLLSLGLVGTLDPQWLTDTSGNVNLSTNLAVVDSLTGNPLSPGFLESLESSLRQDILSGDLNMSITADTDGSADDGSWFTAFSQPLSPSSGSNEGSAVSFPDSYLLPMSELTLMRAMIRVAGRINAKSVWDLTANSPFHLGTSPPANQLPTTWQPTATQLLMPHHPLIDLLPWPTARDRILCILSLPDEARPPAARGDLALVNFAYDIEDGAEGIRIWGSDPYDETCWEVGQLAFSKWWFIFERSVIERSNYWRALRGAPPLRMEVPEGPRVSEL</sequence>
<dbReference type="EMBL" id="JAUKUD010000002">
    <property type="protein sequence ID" value="KAK0751366.1"/>
    <property type="molecule type" value="Genomic_DNA"/>
</dbReference>
<proteinExistence type="predicted"/>
<organism evidence="2 3">
    <name type="scientific">Schizothecium vesticola</name>
    <dbReference type="NCBI Taxonomy" id="314040"/>
    <lineage>
        <taxon>Eukaryota</taxon>
        <taxon>Fungi</taxon>
        <taxon>Dikarya</taxon>
        <taxon>Ascomycota</taxon>
        <taxon>Pezizomycotina</taxon>
        <taxon>Sordariomycetes</taxon>
        <taxon>Sordariomycetidae</taxon>
        <taxon>Sordariales</taxon>
        <taxon>Schizotheciaceae</taxon>
        <taxon>Schizothecium</taxon>
    </lineage>
</organism>
<gene>
    <name evidence="2" type="ORF">B0T18DRAFT_340918</name>
</gene>
<dbReference type="InterPro" id="IPR021833">
    <property type="entry name" value="DUF3425"/>
</dbReference>
<accession>A0AA40KA62</accession>